<dbReference type="RefSeq" id="WP_091246493.1">
    <property type="nucleotide sequence ID" value="NZ_FNIR01000009.1"/>
</dbReference>
<keyword evidence="1" id="KW-0472">Membrane</keyword>
<dbReference type="OrthoDB" id="23692at2"/>
<feature type="transmembrane region" description="Helical" evidence="1">
    <location>
        <begin position="59"/>
        <end position="79"/>
    </location>
</feature>
<dbReference type="GO" id="GO:0043709">
    <property type="term" value="P:cell adhesion involved in single-species biofilm formation"/>
    <property type="evidence" value="ECO:0007669"/>
    <property type="project" value="TreeGrafter"/>
</dbReference>
<dbReference type="InterPro" id="IPR000160">
    <property type="entry name" value="GGDEF_dom"/>
</dbReference>
<dbReference type="InterPro" id="IPR043128">
    <property type="entry name" value="Rev_trsase/Diguanyl_cyclase"/>
</dbReference>
<dbReference type="PANTHER" id="PTHR45138">
    <property type="entry name" value="REGULATORY COMPONENTS OF SENSORY TRANSDUCTION SYSTEM"/>
    <property type="match status" value="1"/>
</dbReference>
<keyword evidence="1" id="KW-1133">Transmembrane helix</keyword>
<evidence type="ECO:0000256" key="1">
    <source>
        <dbReference type="SAM" id="Phobius"/>
    </source>
</evidence>
<protein>
    <submittedName>
        <fullName evidence="3">Diguanylate cyclase (GGDEF) domain-containing protein</fullName>
    </submittedName>
</protein>
<feature type="transmembrane region" description="Helical" evidence="1">
    <location>
        <begin position="122"/>
        <end position="153"/>
    </location>
</feature>
<dbReference type="AlphaFoldDB" id="A0A1H0NXB6"/>
<dbReference type="GO" id="GO:0052621">
    <property type="term" value="F:diguanylate cyclase activity"/>
    <property type="evidence" value="ECO:0007669"/>
    <property type="project" value="TreeGrafter"/>
</dbReference>
<keyword evidence="1" id="KW-0812">Transmembrane</keyword>
<dbReference type="GO" id="GO:0005886">
    <property type="term" value="C:plasma membrane"/>
    <property type="evidence" value="ECO:0007669"/>
    <property type="project" value="TreeGrafter"/>
</dbReference>
<evidence type="ECO:0000313" key="3">
    <source>
        <dbReference type="EMBL" id="SDO97427.1"/>
    </source>
</evidence>
<dbReference type="InterPro" id="IPR029787">
    <property type="entry name" value="Nucleotide_cyclase"/>
</dbReference>
<reference evidence="4" key="1">
    <citation type="submission" date="2016-10" db="EMBL/GenBank/DDBJ databases">
        <authorList>
            <person name="Varghese N."/>
            <person name="Submissions S."/>
        </authorList>
    </citation>
    <scope>NUCLEOTIDE SEQUENCE [LARGE SCALE GENOMIC DNA]</scope>
    <source>
        <strain evidence="4">DSM 45843</strain>
    </source>
</reference>
<dbReference type="GO" id="GO:1902201">
    <property type="term" value="P:negative regulation of bacterial-type flagellum-dependent cell motility"/>
    <property type="evidence" value="ECO:0007669"/>
    <property type="project" value="TreeGrafter"/>
</dbReference>
<sequence>MSPTTTRRPGAPGATSAARERLARRSRIAALWLTVASALVVPAWTVVDHVVEGPDVGRAFLGPRLLCAVPLLAVAWVVWRRTPGRRRTTTLTVAAVVPVEVMIGWMVPQVGHPELYVLGGTLMLYAAGAVLVGGAGWTAVLGAAVACGFPLGVLDAGRDPSLQEIVSWPLYLGTATLAAVVGHALRYRAVLAEMRWVTALEAEQEHTRQLVRDLERLSSEDPLTGLANRRRWDEALGAAPGGGSLAVLLVDVDHFKTINDTGGHPAGDHALQQVAAVLWGAVRAGDLVARLGGDEFGVLLRDVPAAEAREVAEAVRARVEGLVWEGLSAPVTLSVGLAAGEATDVQALARTADRLLYEAKGTRNAVACELAAL</sequence>
<dbReference type="SMART" id="SM00267">
    <property type="entry name" value="GGDEF"/>
    <property type="match status" value="1"/>
</dbReference>
<accession>A0A1H0NXB6</accession>
<proteinExistence type="predicted"/>
<dbReference type="EMBL" id="FNIR01000009">
    <property type="protein sequence ID" value="SDO97427.1"/>
    <property type="molecule type" value="Genomic_DNA"/>
</dbReference>
<dbReference type="NCBIfam" id="TIGR00254">
    <property type="entry name" value="GGDEF"/>
    <property type="match status" value="1"/>
</dbReference>
<organism evidence="3 4">
    <name type="scientific">Klenkia soli</name>
    <dbReference type="NCBI Taxonomy" id="1052260"/>
    <lineage>
        <taxon>Bacteria</taxon>
        <taxon>Bacillati</taxon>
        <taxon>Actinomycetota</taxon>
        <taxon>Actinomycetes</taxon>
        <taxon>Geodermatophilales</taxon>
        <taxon>Geodermatophilaceae</taxon>
        <taxon>Klenkia</taxon>
    </lineage>
</organism>
<keyword evidence="4" id="KW-1185">Reference proteome</keyword>
<dbReference type="InterPro" id="IPR050469">
    <property type="entry name" value="Diguanylate_Cyclase"/>
</dbReference>
<dbReference type="CDD" id="cd01949">
    <property type="entry name" value="GGDEF"/>
    <property type="match status" value="1"/>
</dbReference>
<feature type="transmembrane region" description="Helical" evidence="1">
    <location>
        <begin position="28"/>
        <end position="47"/>
    </location>
</feature>
<dbReference type="Pfam" id="PF00990">
    <property type="entry name" value="GGDEF"/>
    <property type="match status" value="1"/>
</dbReference>
<feature type="domain" description="GGDEF" evidence="2">
    <location>
        <begin position="243"/>
        <end position="371"/>
    </location>
</feature>
<dbReference type="Proteomes" id="UP000199088">
    <property type="component" value="Unassembled WGS sequence"/>
</dbReference>
<dbReference type="Gene3D" id="3.30.70.270">
    <property type="match status" value="1"/>
</dbReference>
<dbReference type="PROSITE" id="PS50887">
    <property type="entry name" value="GGDEF"/>
    <property type="match status" value="1"/>
</dbReference>
<name>A0A1H0NXB6_9ACTN</name>
<evidence type="ECO:0000259" key="2">
    <source>
        <dbReference type="PROSITE" id="PS50887"/>
    </source>
</evidence>
<feature type="transmembrane region" description="Helical" evidence="1">
    <location>
        <begin position="91"/>
        <end position="110"/>
    </location>
</feature>
<evidence type="ECO:0000313" key="4">
    <source>
        <dbReference type="Proteomes" id="UP000199088"/>
    </source>
</evidence>
<dbReference type="PANTHER" id="PTHR45138:SF9">
    <property type="entry name" value="DIGUANYLATE CYCLASE DGCM-RELATED"/>
    <property type="match status" value="1"/>
</dbReference>
<gene>
    <name evidence="3" type="ORF">SAMN05660199_02901</name>
</gene>
<feature type="transmembrane region" description="Helical" evidence="1">
    <location>
        <begin position="165"/>
        <end position="185"/>
    </location>
</feature>
<dbReference type="FunFam" id="3.30.70.270:FF:000001">
    <property type="entry name" value="Diguanylate cyclase domain protein"/>
    <property type="match status" value="1"/>
</dbReference>
<dbReference type="SUPFAM" id="SSF55073">
    <property type="entry name" value="Nucleotide cyclase"/>
    <property type="match status" value="1"/>
</dbReference>
<dbReference type="STRING" id="1052260.SAMN05660199_02901"/>